<accession>A0A1C7FC45</accession>
<evidence type="ECO:0000256" key="1">
    <source>
        <dbReference type="SAM" id="Phobius"/>
    </source>
</evidence>
<keyword evidence="1" id="KW-0812">Transmembrane</keyword>
<dbReference type="RefSeq" id="WP_065545725.1">
    <property type="nucleotide sequence ID" value="NZ_CP016414.1"/>
</dbReference>
<protein>
    <recommendedName>
        <fullName evidence="4">MSHA biogenesis protein MshO</fullName>
    </recommendedName>
</protein>
<keyword evidence="3" id="KW-1185">Reference proteome</keyword>
<dbReference type="PROSITE" id="PS00409">
    <property type="entry name" value="PROKAR_NTER_METHYL"/>
    <property type="match status" value="1"/>
</dbReference>
<feature type="transmembrane region" description="Helical" evidence="1">
    <location>
        <begin position="12"/>
        <end position="33"/>
    </location>
</feature>
<dbReference type="GeneID" id="96872617"/>
<dbReference type="PATRIC" id="fig|45658.7.peg.2362"/>
<sequence>MKPRGFTLVEMVLTMVVSSILVIGIAGFIELGMKGYADSIDRQRVQTQAKFILEKMTREVRHAVPNIFVDQSNCVSFYPIVSSGFYAVSGADIAFIVGDSSANTSALDTKRLLINPTRTLASDETLADLDNSFSLIDVKQPSPTEAVFVLPDTSTELVGGSVVNRQYITDAKRRISYCILDGRVVRGEGDETVSPTLMPLTDRSSVAVTGTFSYTPATVQHNGVVHIDLAFTQNGESTHFQQDVQVLNVP</sequence>
<organism evidence="2 3">
    <name type="scientific">Vibrio scophthalmi</name>
    <dbReference type="NCBI Taxonomy" id="45658"/>
    <lineage>
        <taxon>Bacteria</taxon>
        <taxon>Pseudomonadati</taxon>
        <taxon>Pseudomonadota</taxon>
        <taxon>Gammaproteobacteria</taxon>
        <taxon>Vibrionales</taxon>
        <taxon>Vibrionaceae</taxon>
        <taxon>Vibrio</taxon>
    </lineage>
</organism>
<dbReference type="NCBIfam" id="TIGR02532">
    <property type="entry name" value="IV_pilin_GFxxxE"/>
    <property type="match status" value="1"/>
</dbReference>
<dbReference type="InterPro" id="IPR012902">
    <property type="entry name" value="N_methyl_site"/>
</dbReference>
<dbReference type="AlphaFoldDB" id="A0A1C7FC45"/>
<dbReference type="Proteomes" id="UP000092528">
    <property type="component" value="Chromosome 1"/>
</dbReference>
<keyword evidence="1" id="KW-0472">Membrane</keyword>
<evidence type="ECO:0000313" key="2">
    <source>
        <dbReference type="EMBL" id="ANU37486.1"/>
    </source>
</evidence>
<reference evidence="2 3" key="1">
    <citation type="submission" date="2016-07" db="EMBL/GenBank/DDBJ databases">
        <title>Genome sequencing of Vibrio scophthalmi strain VS-05, an isolated from Paralichthys olivaceus.</title>
        <authorList>
            <person name="Han H.-J."/>
        </authorList>
    </citation>
    <scope>NUCLEOTIDE SEQUENCE [LARGE SCALE GENOMIC DNA]</scope>
    <source>
        <strain evidence="2 3">VS-05</strain>
    </source>
</reference>
<gene>
    <name evidence="2" type="ORF">VSVS05_02391</name>
</gene>
<dbReference type="EMBL" id="CP016414">
    <property type="protein sequence ID" value="ANU37486.1"/>
    <property type="molecule type" value="Genomic_DNA"/>
</dbReference>
<evidence type="ECO:0000313" key="3">
    <source>
        <dbReference type="Proteomes" id="UP000092528"/>
    </source>
</evidence>
<keyword evidence="1" id="KW-1133">Transmembrane helix</keyword>
<dbReference type="STRING" id="45658.VSVS12_00602"/>
<evidence type="ECO:0008006" key="4">
    <source>
        <dbReference type="Google" id="ProtNLM"/>
    </source>
</evidence>
<dbReference type="Pfam" id="PF07963">
    <property type="entry name" value="N_methyl"/>
    <property type="match status" value="1"/>
</dbReference>
<name>A0A1C7FC45_9VIBR</name>
<proteinExistence type="predicted"/>